<dbReference type="PANTHER" id="PTHR43760">
    <property type="entry name" value="ENDORIBONUCLEASE-RELATED"/>
    <property type="match status" value="1"/>
</dbReference>
<reference evidence="2" key="1">
    <citation type="submission" date="2018-06" db="EMBL/GenBank/DDBJ databases">
        <authorList>
            <person name="Zhirakovskaya E."/>
        </authorList>
    </citation>
    <scope>NUCLEOTIDE SEQUENCE</scope>
</reference>
<dbReference type="InterPro" id="IPR013813">
    <property type="entry name" value="Endoribo_LPSP/chorism_mut-like"/>
</dbReference>
<dbReference type="EMBL" id="UOED01000079">
    <property type="protein sequence ID" value="VAV92901.1"/>
    <property type="molecule type" value="Genomic_DNA"/>
</dbReference>
<dbReference type="InterPro" id="IPR035959">
    <property type="entry name" value="RutC-like_sf"/>
</dbReference>
<dbReference type="AlphaFoldDB" id="A0A3B0RN75"/>
<dbReference type="CDD" id="cd02199">
    <property type="entry name" value="YjgF_YER057c_UK114_like_1"/>
    <property type="match status" value="1"/>
</dbReference>
<dbReference type="SUPFAM" id="SSF55298">
    <property type="entry name" value="YjgF-like"/>
    <property type="match status" value="1"/>
</dbReference>
<gene>
    <name evidence="2" type="ORF">MNBD_ALPHA02-641</name>
</gene>
<proteinExistence type="predicted"/>
<evidence type="ECO:0000313" key="2">
    <source>
        <dbReference type="EMBL" id="VAV92901.1"/>
    </source>
</evidence>
<dbReference type="PANTHER" id="PTHR43760:SF1">
    <property type="entry name" value="ENDORIBONUCLEASE L-PSP_CHORISMATE MUTASE-LIKE DOMAIN-CONTAINING PROTEIN"/>
    <property type="match status" value="1"/>
</dbReference>
<evidence type="ECO:0000259" key="1">
    <source>
        <dbReference type="Pfam" id="PF14588"/>
    </source>
</evidence>
<sequence>MKRRSFFSTMGIGAFLAAATGTVRAASMGKIDKRLAELGISLPPALGPLAAYTPYRISGNLVYIAGQGPIDSPEHPAFGRVGKDLTTAQGYQAARSTGLNILAQLKKACGGDLDRVVQCVQIQGIVKCTDDYTDSPKVINGASELFRDVFGDRGLAARAALGTNALPANIACEIMSTWEIKI</sequence>
<dbReference type="Pfam" id="PF14588">
    <property type="entry name" value="YjgF_endoribonc"/>
    <property type="match status" value="1"/>
</dbReference>
<protein>
    <submittedName>
        <fullName evidence="2">RidA/YER057c/UK114 superfamily, group 1</fullName>
    </submittedName>
</protein>
<name>A0A3B0RN75_9ZZZZ</name>
<organism evidence="2">
    <name type="scientific">hydrothermal vent metagenome</name>
    <dbReference type="NCBI Taxonomy" id="652676"/>
    <lineage>
        <taxon>unclassified sequences</taxon>
        <taxon>metagenomes</taxon>
        <taxon>ecological metagenomes</taxon>
    </lineage>
</organism>
<feature type="domain" description="Endoribonuclease L-PSP/chorismate mutase-like" evidence="1">
    <location>
        <begin position="33"/>
        <end position="174"/>
    </location>
</feature>
<dbReference type="Gene3D" id="3.30.1330.40">
    <property type="entry name" value="RutC-like"/>
    <property type="match status" value="1"/>
</dbReference>
<accession>A0A3B0RN75</accession>